<feature type="compositionally biased region" description="Basic and acidic residues" evidence="1">
    <location>
        <begin position="115"/>
        <end position="134"/>
    </location>
</feature>
<organism evidence="2 3">
    <name type="scientific">Malassezia sympodialis (strain ATCC 42132)</name>
    <name type="common">Atopic eczema-associated yeast</name>
    <dbReference type="NCBI Taxonomy" id="1230383"/>
    <lineage>
        <taxon>Eukaryota</taxon>
        <taxon>Fungi</taxon>
        <taxon>Dikarya</taxon>
        <taxon>Basidiomycota</taxon>
        <taxon>Ustilaginomycotina</taxon>
        <taxon>Malasseziomycetes</taxon>
        <taxon>Malasseziales</taxon>
        <taxon>Malasseziaceae</taxon>
        <taxon>Malassezia</taxon>
    </lineage>
</organism>
<evidence type="ECO:0000313" key="2">
    <source>
        <dbReference type="EMBL" id="SHO80027.1"/>
    </source>
</evidence>
<dbReference type="Proteomes" id="UP000186303">
    <property type="component" value="Chromosome 8"/>
</dbReference>
<dbReference type="AlphaFoldDB" id="A0A1M8ACH9"/>
<dbReference type="VEuPathDB" id="FungiDB:MSYG_4382"/>
<accession>A0A1M8ACH9</accession>
<feature type="compositionally biased region" description="Pro residues" evidence="1">
    <location>
        <begin position="392"/>
        <end position="411"/>
    </location>
</feature>
<feature type="region of interest" description="Disordered" evidence="1">
    <location>
        <begin position="78"/>
        <end position="309"/>
    </location>
</feature>
<dbReference type="EMBL" id="LT671828">
    <property type="protein sequence ID" value="SHO80027.1"/>
    <property type="molecule type" value="Genomic_DNA"/>
</dbReference>
<evidence type="ECO:0000256" key="1">
    <source>
        <dbReference type="SAM" id="MobiDB-lite"/>
    </source>
</evidence>
<feature type="compositionally biased region" description="Polar residues" evidence="1">
    <location>
        <begin position="220"/>
        <end position="230"/>
    </location>
</feature>
<reference evidence="3" key="1">
    <citation type="journal article" date="2017" name="Nucleic Acids Res.">
        <title>Proteogenomics produces comprehensive and highly accurate protein-coding gene annotation in a complete genome assembly of Malassezia sympodialis.</title>
        <authorList>
            <person name="Zhu Y."/>
            <person name="Engstroem P.G."/>
            <person name="Tellgren-Roth C."/>
            <person name="Baudo C.D."/>
            <person name="Kennell J.C."/>
            <person name="Sun S."/>
            <person name="Billmyre R.B."/>
            <person name="Schroeder M.S."/>
            <person name="Andersson A."/>
            <person name="Holm T."/>
            <person name="Sigurgeirsson B."/>
            <person name="Wu G."/>
            <person name="Sankaranarayanan S.R."/>
            <person name="Siddharthan R."/>
            <person name="Sanyal K."/>
            <person name="Lundeberg J."/>
            <person name="Nystedt B."/>
            <person name="Boekhout T."/>
            <person name="Dawson T.L. Jr."/>
            <person name="Heitman J."/>
            <person name="Scheynius A."/>
            <person name="Lehtioe J."/>
        </authorList>
    </citation>
    <scope>NUCLEOTIDE SEQUENCE [LARGE SCALE GENOMIC DNA]</scope>
    <source>
        <strain evidence="3">ATCC 42132</strain>
    </source>
</reference>
<feature type="compositionally biased region" description="Low complexity" evidence="1">
    <location>
        <begin position="331"/>
        <end position="346"/>
    </location>
</feature>
<feature type="compositionally biased region" description="Low complexity" evidence="1">
    <location>
        <begin position="249"/>
        <end position="259"/>
    </location>
</feature>
<name>A0A1M8ACH9_MALS4</name>
<feature type="region of interest" description="Disordered" evidence="1">
    <location>
        <begin position="322"/>
        <end position="452"/>
    </location>
</feature>
<keyword evidence="3" id="KW-1185">Reference proteome</keyword>
<dbReference type="OrthoDB" id="2504266at2759"/>
<evidence type="ECO:0000313" key="3">
    <source>
        <dbReference type="Proteomes" id="UP000186303"/>
    </source>
</evidence>
<gene>
    <name evidence="2" type="ORF">MSYG_4382</name>
</gene>
<protein>
    <submittedName>
        <fullName evidence="2">Uncharacterized protein</fullName>
    </submittedName>
</protein>
<proteinExistence type="predicted"/>
<feature type="compositionally biased region" description="Pro residues" evidence="1">
    <location>
        <begin position="282"/>
        <end position="295"/>
    </location>
</feature>
<feature type="compositionally biased region" description="Basic and acidic residues" evidence="1">
    <location>
        <begin position="167"/>
        <end position="178"/>
    </location>
</feature>
<sequence>MTQQLEAAGEAPVPTARLYDRRTLLQLSQSEHVHVPEGMASFDEWYGPWRPYTPRPHPPMMGGRRDGVADGTGMGTLFSRRDGRGGRRALQDGAKGANAPAGVALGPRARPTGKGRSDKDADDGRTWRRVDDAVPRGTNGVPAWMADDPAASRPVGGVETIEAFKAQMREMERRERGEPLPPAAPPRAEAAQPVEPDTETEETETSSRFARFFDTKSDSKAANSAPSSQKVGGLDLFGMFQTIQKRESPSGSAAESPAAHTAPGTPTEPRAVPTAPMVRPSASPPVRPAPAPPSNAPVDGLPKPSAADMASMQMLMAKLMGRPAAPPAAPAVPTAPLEAPPGLGARPPAPPMGLYPRRMPRPAPPGAPMSQMDFLQSLLRTSAPGTPGAAGAPPPPPGLYPAQPPSWPQGPPYAGMPVPPGLPMRMGAPPGLGGDAHGAGSGWRPPPGRPPS</sequence>
<feature type="compositionally biased region" description="Gly residues" evidence="1">
    <location>
        <begin position="430"/>
        <end position="441"/>
    </location>
</feature>